<name>A0A813E576_POLGL</name>
<feature type="non-terminal residue" evidence="6">
    <location>
        <position position="286"/>
    </location>
</feature>
<feature type="non-terminal residue" evidence="6">
    <location>
        <position position="1"/>
    </location>
</feature>
<dbReference type="PANTHER" id="PTHR46030">
    <property type="entry name" value="ALPHA-KETOGLUTARATE-DEPENDENT DIOXYGENASE ALKB HOMOLOG 6"/>
    <property type="match status" value="1"/>
</dbReference>
<dbReference type="Proteomes" id="UP000654075">
    <property type="component" value="Unassembled WGS sequence"/>
</dbReference>
<dbReference type="EMBL" id="CAJNNV010009200">
    <property type="protein sequence ID" value="CAE8597117.1"/>
    <property type="molecule type" value="Genomic_DNA"/>
</dbReference>
<keyword evidence="2" id="KW-0479">Metal-binding</keyword>
<keyword evidence="7" id="KW-1185">Reference proteome</keyword>
<dbReference type="SUPFAM" id="SSF51197">
    <property type="entry name" value="Clavaminate synthase-like"/>
    <property type="match status" value="1"/>
</dbReference>
<proteinExistence type="inferred from homology"/>
<dbReference type="Gene3D" id="2.60.120.590">
    <property type="entry name" value="Alpha-ketoglutarate-dependent dioxygenase AlkB-like"/>
    <property type="match status" value="1"/>
</dbReference>
<evidence type="ECO:0000313" key="6">
    <source>
        <dbReference type="EMBL" id="CAE8597117.1"/>
    </source>
</evidence>
<organism evidence="6 7">
    <name type="scientific">Polarella glacialis</name>
    <name type="common">Dinoflagellate</name>
    <dbReference type="NCBI Taxonomy" id="89957"/>
    <lineage>
        <taxon>Eukaryota</taxon>
        <taxon>Sar</taxon>
        <taxon>Alveolata</taxon>
        <taxon>Dinophyceae</taxon>
        <taxon>Suessiales</taxon>
        <taxon>Suessiaceae</taxon>
        <taxon>Polarella</taxon>
    </lineage>
</organism>
<evidence type="ECO:0000256" key="2">
    <source>
        <dbReference type="ARBA" id="ARBA00022723"/>
    </source>
</evidence>
<evidence type="ECO:0000256" key="3">
    <source>
        <dbReference type="ARBA" id="ARBA00022964"/>
    </source>
</evidence>
<evidence type="ECO:0000256" key="4">
    <source>
        <dbReference type="ARBA" id="ARBA00023002"/>
    </source>
</evidence>
<comment type="caution">
    <text evidence="6">The sequence shown here is derived from an EMBL/GenBank/DDBJ whole genome shotgun (WGS) entry which is preliminary data.</text>
</comment>
<keyword evidence="4" id="KW-0560">Oxidoreductase</keyword>
<dbReference type="InterPro" id="IPR032862">
    <property type="entry name" value="ALKBH6"/>
</dbReference>
<gene>
    <name evidence="6" type="ORF">PGLA1383_LOCUS15568</name>
</gene>
<sequence>GEIVAVELDVYQYAAAAATIPEKPHRFRGVWEVRGDGSGPQQGDWFVVPEDGEAPRLVGGLDAADNTMDLLPLAMASNAAAGPSPRVSSALRDDAMAALDGQLDLRATPPGLVPLADKLAPYKVGNMENIYYIPNWITPEQEAEFLAMSDGDMGAWEDMRTRSSQEWGAGDRCSCGRGLMRMPLPPWQQKMADALHQLGVFDGALFPMNSVRINGYKPGQGIFPHCDGPVYYPKVGILSLSSPCVFDLHPKQGTEDCMKWDPANDVPGGFQEGQEPQVRMLLEPRS</sequence>
<dbReference type="AlphaFoldDB" id="A0A813E576"/>
<comment type="similarity">
    <text evidence="1">Belongs to the alkB family.</text>
</comment>
<evidence type="ECO:0000313" key="7">
    <source>
        <dbReference type="Proteomes" id="UP000654075"/>
    </source>
</evidence>
<dbReference type="GO" id="GO:0046872">
    <property type="term" value="F:metal ion binding"/>
    <property type="evidence" value="ECO:0007669"/>
    <property type="project" value="UniProtKB-KW"/>
</dbReference>
<reference evidence="6" key="1">
    <citation type="submission" date="2021-02" db="EMBL/GenBank/DDBJ databases">
        <authorList>
            <person name="Dougan E. K."/>
            <person name="Rhodes N."/>
            <person name="Thang M."/>
            <person name="Chan C."/>
        </authorList>
    </citation>
    <scope>NUCLEOTIDE SEQUENCE</scope>
</reference>
<dbReference type="GO" id="GO:0051213">
    <property type="term" value="F:dioxygenase activity"/>
    <property type="evidence" value="ECO:0007669"/>
    <property type="project" value="UniProtKB-KW"/>
</dbReference>
<dbReference type="InterPro" id="IPR037151">
    <property type="entry name" value="AlkB-like_sf"/>
</dbReference>
<protein>
    <submittedName>
        <fullName evidence="6">Uncharacterized protein</fullName>
    </submittedName>
</protein>
<accession>A0A813E576</accession>
<evidence type="ECO:0000256" key="5">
    <source>
        <dbReference type="ARBA" id="ARBA00023004"/>
    </source>
</evidence>
<dbReference type="GO" id="GO:0005634">
    <property type="term" value="C:nucleus"/>
    <property type="evidence" value="ECO:0007669"/>
    <property type="project" value="TreeGrafter"/>
</dbReference>
<dbReference type="OrthoDB" id="412814at2759"/>
<dbReference type="PANTHER" id="PTHR46030:SF1">
    <property type="entry name" value="ALPHA-KETOGLUTARATE-DEPENDENT DIOXYGENASE ALKB HOMOLOG 6"/>
    <property type="match status" value="1"/>
</dbReference>
<evidence type="ECO:0000256" key="1">
    <source>
        <dbReference type="ARBA" id="ARBA00007879"/>
    </source>
</evidence>
<keyword evidence="3" id="KW-0223">Dioxygenase</keyword>
<keyword evidence="5" id="KW-0408">Iron</keyword>